<keyword evidence="4" id="KW-0443">Lipid metabolism</keyword>
<dbReference type="EC" id="3.1.4.4" evidence="5"/>
<dbReference type="FunFam" id="3.30.870.10:FF:000032">
    <property type="entry name" value="Phospholipase"/>
    <property type="match status" value="1"/>
</dbReference>
<evidence type="ECO:0000313" key="8">
    <source>
        <dbReference type="EMBL" id="TPX18920.1"/>
    </source>
</evidence>
<evidence type="ECO:0000313" key="9">
    <source>
        <dbReference type="Proteomes" id="UP000319257"/>
    </source>
</evidence>
<proteinExistence type="inferred from homology"/>
<dbReference type="Gene3D" id="3.30.870.10">
    <property type="entry name" value="Endonuclease Chain A"/>
    <property type="match status" value="3"/>
</dbReference>
<feature type="compositionally biased region" description="Basic and acidic residues" evidence="6">
    <location>
        <begin position="17"/>
        <end position="38"/>
    </location>
</feature>
<dbReference type="GO" id="GO:0035556">
    <property type="term" value="P:intracellular signal transduction"/>
    <property type="evidence" value="ECO:0007669"/>
    <property type="project" value="InterPro"/>
</dbReference>
<dbReference type="CDD" id="cd09138">
    <property type="entry name" value="PLDc_vPLD1_2_yPLD_like_1"/>
    <property type="match status" value="1"/>
</dbReference>
<feature type="region of interest" description="Disordered" evidence="6">
    <location>
        <begin position="317"/>
        <end position="339"/>
    </location>
</feature>
<dbReference type="InterPro" id="IPR016555">
    <property type="entry name" value="PLipase_D_euk"/>
</dbReference>
<evidence type="ECO:0000256" key="6">
    <source>
        <dbReference type="SAM" id="MobiDB-lite"/>
    </source>
</evidence>
<dbReference type="Pfam" id="PF00614">
    <property type="entry name" value="PLDc"/>
    <property type="match status" value="1"/>
</dbReference>
<protein>
    <recommendedName>
        <fullName evidence="5">Phospholipase</fullName>
        <ecNumber evidence="5">3.1.4.4</ecNumber>
    </recommendedName>
</protein>
<feature type="domain" description="PLD phosphodiesterase" evidence="7">
    <location>
        <begin position="199"/>
        <end position="226"/>
    </location>
</feature>
<keyword evidence="3 5" id="KW-0442">Lipid degradation</keyword>
<dbReference type="InParanoid" id="A0A507BQ52"/>
<evidence type="ECO:0000256" key="4">
    <source>
        <dbReference type="ARBA" id="ARBA00023098"/>
    </source>
</evidence>
<dbReference type="InterPro" id="IPR015679">
    <property type="entry name" value="PLipase_D_fam"/>
</dbReference>
<accession>A0A507BQ52</accession>
<dbReference type="AlphaFoldDB" id="A0A507BQ52"/>
<dbReference type="RefSeq" id="XP_031000631.1">
    <property type="nucleotide sequence ID" value="XM_031134123.1"/>
</dbReference>
<dbReference type="GO" id="GO:0004630">
    <property type="term" value="F:phospholipase D activity"/>
    <property type="evidence" value="ECO:0007669"/>
    <property type="project" value="UniProtKB-UniRule"/>
</dbReference>
<keyword evidence="1" id="KW-0677">Repeat</keyword>
<keyword evidence="2 5" id="KW-0378">Hydrolase</keyword>
<dbReference type="STRING" id="1093900.A0A507BQ52"/>
<dbReference type="SMART" id="SM00155">
    <property type="entry name" value="PLDc"/>
    <property type="match status" value="2"/>
</dbReference>
<comment type="similarity">
    <text evidence="5">Belongs to the phospholipase D family.</text>
</comment>
<dbReference type="Proteomes" id="UP000319257">
    <property type="component" value="Unassembled WGS sequence"/>
</dbReference>
<reference evidence="8 9" key="1">
    <citation type="submission" date="2019-06" db="EMBL/GenBank/DDBJ databases">
        <title>Draft genome sequence of the filamentous fungus Phialemoniopsis curvata isolated from diesel fuel.</title>
        <authorList>
            <person name="Varaljay V.A."/>
            <person name="Lyon W.J."/>
            <person name="Crouch A.L."/>
            <person name="Drake C.E."/>
            <person name="Hollomon J.M."/>
            <person name="Nadeau L.J."/>
            <person name="Nunn H.S."/>
            <person name="Stevenson B.S."/>
            <person name="Bojanowski C.L."/>
            <person name="Crookes-Goodson W.J."/>
        </authorList>
    </citation>
    <scope>NUCLEOTIDE SEQUENCE [LARGE SCALE GENOMIC DNA]</scope>
    <source>
        <strain evidence="8 9">D216</strain>
    </source>
</reference>
<comment type="catalytic activity">
    <reaction evidence="5">
        <text>a 1,2-diacyl-sn-glycero-3-phosphocholine + H2O = a 1,2-diacyl-sn-glycero-3-phosphate + choline + H(+)</text>
        <dbReference type="Rhea" id="RHEA:14445"/>
        <dbReference type="ChEBI" id="CHEBI:15354"/>
        <dbReference type="ChEBI" id="CHEBI:15377"/>
        <dbReference type="ChEBI" id="CHEBI:15378"/>
        <dbReference type="ChEBI" id="CHEBI:57643"/>
        <dbReference type="ChEBI" id="CHEBI:58608"/>
        <dbReference type="EC" id="3.1.4.4"/>
    </reaction>
</comment>
<feature type="domain" description="PLD phosphodiesterase" evidence="7">
    <location>
        <begin position="620"/>
        <end position="647"/>
    </location>
</feature>
<dbReference type="PANTHER" id="PTHR18896:SF186">
    <property type="entry name" value="PHOSPHOLIPASE D"/>
    <property type="match status" value="1"/>
</dbReference>
<dbReference type="InterPro" id="IPR001736">
    <property type="entry name" value="PLipase_D/transphosphatidylase"/>
</dbReference>
<evidence type="ECO:0000259" key="7">
    <source>
        <dbReference type="PROSITE" id="PS50035"/>
    </source>
</evidence>
<evidence type="ECO:0000256" key="2">
    <source>
        <dbReference type="ARBA" id="ARBA00022801"/>
    </source>
</evidence>
<feature type="region of interest" description="Disordered" evidence="6">
    <location>
        <begin position="17"/>
        <end position="44"/>
    </location>
</feature>
<dbReference type="CDD" id="cd09141">
    <property type="entry name" value="PLDc_vPLD1_2_yPLD_like_2"/>
    <property type="match status" value="1"/>
</dbReference>
<comment type="caution">
    <text evidence="8">The sequence shown here is derived from an EMBL/GenBank/DDBJ whole genome shotgun (WGS) entry which is preliminary data.</text>
</comment>
<dbReference type="GO" id="GO:0006654">
    <property type="term" value="P:phosphatidic acid biosynthetic process"/>
    <property type="evidence" value="ECO:0007669"/>
    <property type="project" value="InterPro"/>
</dbReference>
<dbReference type="Pfam" id="PF13091">
    <property type="entry name" value="PLDc_2"/>
    <property type="match status" value="1"/>
</dbReference>
<dbReference type="EMBL" id="SKBQ01000105">
    <property type="protein sequence ID" value="TPX18920.1"/>
    <property type="molecule type" value="Genomic_DNA"/>
</dbReference>
<name>A0A507BQ52_9PEZI</name>
<gene>
    <name evidence="8" type="ORF">E0L32_011398</name>
</gene>
<evidence type="ECO:0000256" key="3">
    <source>
        <dbReference type="ARBA" id="ARBA00022963"/>
    </source>
</evidence>
<dbReference type="GeneID" id="41978845"/>
<dbReference type="SUPFAM" id="SSF56024">
    <property type="entry name" value="Phospholipase D/nuclease"/>
    <property type="match status" value="2"/>
</dbReference>
<sequence>MHSIFLKVERGLNELFGGEKHSHTHGDECNHAHPDSHTTNRYQSFAPQTSGQPKWYVDGCSYFWAVSEALERARESIYILDWWLSPELYLRRPPARNEQYRLDNMLKAAAERGVQIRVVVYKEVPQALTLNSEHTKHALEALHPNIKVFRHPDHHPSGHELQEDLAAGFKDMSLRAFDLSKFSQDALKSLYGTSDDVVLFWAHHEKLCVIDDQIAFMGGLDMCFGRWDTQSHPIADAHPGNLDAIIFPGQDYNNARIYDFEDVNKWENNKLDRTTSSRMGWSDISISLTGPIVSSLAIHFVDRWNYIYSQKYSTRDEGKYQSLQPPPSHAPPHRSLGGSDGEFFGGIHHHFSRRMRRFIGADDDDEQSREPLEAGEGGAHIQLTRSCCEWSSGHPTEHSIANAYIDAITNAQHFVYIENQFFITATSAEQHPVANKIGRAIVDRVKRAHENNEAFKIIVIMPAVPAFAGDLKSDGALGTRAIMEFQYNSISRGGYSILETLKKEGVPDPRIYVNFYNLRNYDRINTSSTMGEAERVSGVPYEAARREFDDAVESGYDGYSRQETEGHLGSQYRRYQEAASHLQDDTWDSIAACYMANSPRLDEMPWQGTPESELDAFVSEELYIHSKVLIADDRLVICGSANLNDRSQLGNHDSEIAVVIEDPSPVDSAMAGQPYTASRFAASLRRQLFRKHLGLLPHQACDQPGDNWSPYAAGGANQYDWGSREDRLVADPLSDGFRALWERTARTNTEVFSRAFHNVPNDAVRTWEQYDDFFSRRFVLPGADDEERAEAARLGKVDYGHVVRDEFPGGVHEVKEWLGRVRGTLVEMPLDFLVEVDDIAKEGLSLNAITDELYT</sequence>
<dbReference type="OrthoDB" id="14911at2759"/>
<evidence type="ECO:0000256" key="1">
    <source>
        <dbReference type="ARBA" id="ARBA00022737"/>
    </source>
</evidence>
<keyword evidence="9" id="KW-1185">Reference proteome</keyword>
<dbReference type="InterPro" id="IPR025202">
    <property type="entry name" value="PLD-like_dom"/>
</dbReference>
<organism evidence="8 9">
    <name type="scientific">Thyridium curvatum</name>
    <dbReference type="NCBI Taxonomy" id="1093900"/>
    <lineage>
        <taxon>Eukaryota</taxon>
        <taxon>Fungi</taxon>
        <taxon>Dikarya</taxon>
        <taxon>Ascomycota</taxon>
        <taxon>Pezizomycotina</taxon>
        <taxon>Sordariomycetes</taxon>
        <taxon>Sordariomycetidae</taxon>
        <taxon>Thyridiales</taxon>
        <taxon>Thyridiaceae</taxon>
        <taxon>Thyridium</taxon>
    </lineage>
</organism>
<dbReference type="GO" id="GO:0009395">
    <property type="term" value="P:phospholipid catabolic process"/>
    <property type="evidence" value="ECO:0007669"/>
    <property type="project" value="TreeGrafter"/>
</dbReference>
<dbReference type="PANTHER" id="PTHR18896">
    <property type="entry name" value="PHOSPHOLIPASE D"/>
    <property type="match status" value="1"/>
</dbReference>
<evidence type="ECO:0000256" key="5">
    <source>
        <dbReference type="PIRNR" id="PIRNR009376"/>
    </source>
</evidence>
<dbReference type="PROSITE" id="PS50035">
    <property type="entry name" value="PLD"/>
    <property type="match status" value="2"/>
</dbReference>
<dbReference type="PIRSF" id="PIRSF009376">
    <property type="entry name" value="Phospholipase_D_euk"/>
    <property type="match status" value="1"/>
</dbReference>